<keyword evidence="1" id="KW-1133">Transmembrane helix</keyword>
<organism evidence="2">
    <name type="scientific">Alkalihalophilus sp. As8PL</name>
    <dbReference type="NCBI Taxonomy" id="3237103"/>
    <lineage>
        <taxon>Bacteria</taxon>
        <taxon>Bacillati</taxon>
        <taxon>Bacillota</taxon>
        <taxon>Bacilli</taxon>
        <taxon>Bacillales</taxon>
        <taxon>Bacillaceae</taxon>
        <taxon>Alkalihalophilus</taxon>
    </lineage>
</organism>
<feature type="transmembrane region" description="Helical" evidence="1">
    <location>
        <begin position="162"/>
        <end position="190"/>
    </location>
</feature>
<evidence type="ECO:0000256" key="1">
    <source>
        <dbReference type="SAM" id="Phobius"/>
    </source>
</evidence>
<feature type="transmembrane region" description="Helical" evidence="1">
    <location>
        <begin position="6"/>
        <end position="27"/>
    </location>
</feature>
<feature type="transmembrane region" description="Helical" evidence="1">
    <location>
        <begin position="210"/>
        <end position="240"/>
    </location>
</feature>
<proteinExistence type="predicted"/>
<dbReference type="EMBL" id="CP162551">
    <property type="protein sequence ID" value="XDI36420.1"/>
    <property type="molecule type" value="Genomic_DNA"/>
</dbReference>
<name>A0AB39BSH0_9BACI</name>
<evidence type="ECO:0000313" key="2">
    <source>
        <dbReference type="EMBL" id="XDI36420.1"/>
    </source>
</evidence>
<gene>
    <name evidence="2" type="ORF">AB3N04_17310</name>
</gene>
<feature type="transmembrane region" description="Helical" evidence="1">
    <location>
        <begin position="34"/>
        <end position="53"/>
    </location>
</feature>
<reference evidence="2" key="1">
    <citation type="submission" date="2024-07" db="EMBL/GenBank/DDBJ databases">
        <title>Identification and characteristics of an arsenic-resistant bacterial isolate, which belongs to a novel species.</title>
        <authorList>
            <person name="Juszczyk A."/>
            <person name="Kowalczyk A."/>
            <person name="Was K."/>
            <person name="Kosowicz W."/>
            <person name="Budzyn A."/>
            <person name="Latowski D."/>
        </authorList>
    </citation>
    <scope>NUCLEOTIDE SEQUENCE</scope>
    <source>
        <strain evidence="2">As8PL</strain>
    </source>
</reference>
<dbReference type="AlphaFoldDB" id="A0AB39BSH0"/>
<keyword evidence="1" id="KW-0472">Membrane</keyword>
<keyword evidence="1" id="KW-0812">Transmembrane</keyword>
<dbReference type="RefSeq" id="WP_368503867.1">
    <property type="nucleotide sequence ID" value="NZ_CP162551.1"/>
</dbReference>
<sequence length="268" mass="30654">MIVLLLTIPIIAYISMIAFRTLGWTVINYEGYSVPYSLGSVVLYGYATFSVIVPSEMSYIAFSYPALMYVVGIWILGFIDDRYGSKEPKGLKGHLYFFWTKRLPTTGLIKLIGTFTLALLFVYYLQVTSLYEAVRYFLLLSWMPHMMNLFDTRPLRVWKLSTLIIVPMLLSYPAPAFFLLIYGLAIYYLLFVLEGHRQALLGDNGSTAMGAIIALMFIQFSPPSVQWVVLFFVGIMIFIAERISFSKVISEYGFLRWIDGIGVPYQQK</sequence>
<feature type="transmembrane region" description="Helical" evidence="1">
    <location>
        <begin position="59"/>
        <end position="79"/>
    </location>
</feature>
<protein>
    <submittedName>
        <fullName evidence="2">Uncharacterized protein</fullName>
    </submittedName>
</protein>
<accession>A0AB39BSH0</accession>
<feature type="transmembrane region" description="Helical" evidence="1">
    <location>
        <begin position="108"/>
        <end position="127"/>
    </location>
</feature>